<dbReference type="AlphaFoldDB" id="A0A8H8TUH3"/>
<proteinExistence type="predicted"/>
<gene>
    <name evidence="3" type="ORF">LHYA1_G008990</name>
</gene>
<feature type="compositionally biased region" description="Basic and acidic residues" evidence="2">
    <location>
        <begin position="1"/>
        <end position="15"/>
    </location>
</feature>
<dbReference type="RefSeq" id="XP_031001075.1">
    <property type="nucleotide sequence ID" value="XM_031153894.1"/>
</dbReference>
<organism evidence="3 4">
    <name type="scientific">Lachnellula hyalina</name>
    <dbReference type="NCBI Taxonomy" id="1316788"/>
    <lineage>
        <taxon>Eukaryota</taxon>
        <taxon>Fungi</taxon>
        <taxon>Dikarya</taxon>
        <taxon>Ascomycota</taxon>
        <taxon>Pezizomycotina</taxon>
        <taxon>Leotiomycetes</taxon>
        <taxon>Helotiales</taxon>
        <taxon>Lachnaceae</taxon>
        <taxon>Lachnellula</taxon>
    </lineage>
</organism>
<dbReference type="OrthoDB" id="10382343at2759"/>
<evidence type="ECO:0000313" key="4">
    <source>
        <dbReference type="Proteomes" id="UP000431533"/>
    </source>
</evidence>
<evidence type="ECO:0000313" key="3">
    <source>
        <dbReference type="EMBL" id="TVY22287.1"/>
    </source>
</evidence>
<keyword evidence="4" id="KW-1185">Reference proteome</keyword>
<comment type="caution">
    <text evidence="3">The sequence shown here is derived from an EMBL/GenBank/DDBJ whole genome shotgun (WGS) entry which is preliminary data.</text>
</comment>
<reference evidence="3 4" key="1">
    <citation type="submission" date="2018-05" db="EMBL/GenBank/DDBJ databases">
        <title>Genome sequencing and assembly of the regulated plant pathogen Lachnellula willkommii and related sister species for the development of diagnostic species identification markers.</title>
        <authorList>
            <person name="Giroux E."/>
            <person name="Bilodeau G."/>
        </authorList>
    </citation>
    <scope>NUCLEOTIDE SEQUENCE [LARGE SCALE GENOMIC DNA]</scope>
    <source>
        <strain evidence="3 4">CBS 185.66</strain>
    </source>
</reference>
<evidence type="ECO:0000256" key="2">
    <source>
        <dbReference type="SAM" id="MobiDB-lite"/>
    </source>
</evidence>
<name>A0A8H8TUH3_9HELO</name>
<feature type="compositionally biased region" description="Low complexity" evidence="2">
    <location>
        <begin position="20"/>
        <end position="32"/>
    </location>
</feature>
<sequence length="170" mass="19267">MLNKDTEKDTKHYAEDIGGSVEETSATRSSSAKARHVYAVIYKTPPRHCIPYFPEEHEEEVLELYEELEDANNRVRREWEEYGDALGWDVEVSFDGGRNMWRVKDYEGLSTGVRVSIKECEVKMSGSEPAPEPTGPVPSEETCSLLGIGEGLCKVPIMARLLHQEYERVS</sequence>
<dbReference type="Proteomes" id="UP000431533">
    <property type="component" value="Unassembled WGS sequence"/>
</dbReference>
<dbReference type="GeneID" id="41989188"/>
<dbReference type="EMBL" id="QGMH01000295">
    <property type="protein sequence ID" value="TVY22287.1"/>
    <property type="molecule type" value="Genomic_DNA"/>
</dbReference>
<feature type="region of interest" description="Disordered" evidence="2">
    <location>
        <begin position="1"/>
        <end position="32"/>
    </location>
</feature>
<keyword evidence="1" id="KW-0175">Coiled coil</keyword>
<accession>A0A8H8TUH3</accession>
<feature type="coiled-coil region" evidence="1">
    <location>
        <begin position="54"/>
        <end position="85"/>
    </location>
</feature>
<evidence type="ECO:0000256" key="1">
    <source>
        <dbReference type="SAM" id="Coils"/>
    </source>
</evidence>
<protein>
    <submittedName>
        <fullName evidence="3">Uncharacterized protein</fullName>
    </submittedName>
</protein>